<protein>
    <recommendedName>
        <fullName evidence="4">Carrier domain-containing protein</fullName>
    </recommendedName>
</protein>
<name>A0AAN7UTE4_9PEZI</name>
<keyword evidence="6" id="KW-1185">Reference proteome</keyword>
<sequence length="766" mass="84957">MECPSLLWVLYVGDILTKKDCAALRKLAPNAEICAAYGTTETSRSVSYYQIKSRAEDPNALDKFGDIVPAGKGIQNVQLFIVNREDHTKLCGVGEVEKTKEKFLDNWFVDNKIWVEADNKVADPANEPWRTYYKGPRDRQIKIRGFRIELNEIDSNLRGYHLVRECKTLLRRDRNEEPTLVSYIIPELQEWTNWLADHGLEDIEEEGTEIGPVIVYPKRFRPMQMEVRDHLRSRLPAYGVPTYFIYLNKMPLNPNGKIDSPNLPFPDAALISEEASEEDLKRWEAFSKTEKEMAEQWATLIGGLNARTLRPDSDFFESGGHSLLAQQLLLNIRKNLGVNVSISSLYSDSSLKALSTQVDRQREGKDGSGVTEDGEPAYAQSFDKLLGSLDSKYQTADPAALSPAAALERLQRSLRGYGVWEDSWSTRLSAVIGDLSQPRLGLDEKTWNEVGDAADVIIHNGALVHWVKQYKDLERSNVLSTLDASASTSTGQGAVMEADDMMGSRSGLGTGYGQSKWVSEQLVREAGRRGLLGSIIRPGYILGDAATGVCNNDDFLIRMLKGCIQLSSRPRIINTVNAVPVGHVSTAVVAASLNPVPAETPSNSSSSDVGVHVIHITAHPRLRMNEYLSILSYYGYDVPEVDYNNWKAQLETFVSAGFVQKDEEQSALMPLFHMVTNDLPSTTRAPELDDRNAVTVLKADADRWTGVDESAGEGVSREAVGRFLRYLAETKFLAWPTGRGRELPAIKVDVVQAQAQWGVGGRGGVA</sequence>
<dbReference type="Pfam" id="PF07993">
    <property type="entry name" value="NAD_binding_4"/>
    <property type="match status" value="2"/>
</dbReference>
<dbReference type="Gene3D" id="1.10.1200.10">
    <property type="entry name" value="ACP-like"/>
    <property type="match status" value="1"/>
</dbReference>
<dbReference type="CDD" id="cd05235">
    <property type="entry name" value="SDR_e1"/>
    <property type="match status" value="1"/>
</dbReference>
<dbReference type="InterPro" id="IPR013120">
    <property type="entry name" value="FAR_NAD-bd"/>
</dbReference>
<dbReference type="EMBL" id="JAWHQM010000026">
    <property type="protein sequence ID" value="KAK5632643.1"/>
    <property type="molecule type" value="Genomic_DNA"/>
</dbReference>
<dbReference type="SUPFAM" id="SSF47336">
    <property type="entry name" value="ACP-like"/>
    <property type="match status" value="1"/>
</dbReference>
<dbReference type="InterPro" id="IPR009081">
    <property type="entry name" value="PP-bd_ACP"/>
</dbReference>
<dbReference type="SUPFAM" id="SSF51735">
    <property type="entry name" value="NAD(P)-binding Rossmann-fold domains"/>
    <property type="match status" value="1"/>
</dbReference>
<evidence type="ECO:0000256" key="2">
    <source>
        <dbReference type="ARBA" id="ARBA00022553"/>
    </source>
</evidence>
<dbReference type="Gene3D" id="3.30.300.30">
    <property type="match status" value="1"/>
</dbReference>
<dbReference type="InterPro" id="IPR042099">
    <property type="entry name" value="ANL_N_sf"/>
</dbReference>
<dbReference type="InterPro" id="IPR036736">
    <property type="entry name" value="ACP-like_sf"/>
</dbReference>
<feature type="region of interest" description="Disordered" evidence="3">
    <location>
        <begin position="356"/>
        <end position="375"/>
    </location>
</feature>
<evidence type="ECO:0000256" key="3">
    <source>
        <dbReference type="SAM" id="MobiDB-lite"/>
    </source>
</evidence>
<accession>A0AAN7UTE4</accession>
<dbReference type="Proteomes" id="UP001305414">
    <property type="component" value="Unassembled WGS sequence"/>
</dbReference>
<dbReference type="InterPro" id="IPR036291">
    <property type="entry name" value="NAD(P)-bd_dom_sf"/>
</dbReference>
<dbReference type="NCBIfam" id="TIGR01746">
    <property type="entry name" value="Thioester-redct"/>
    <property type="match status" value="1"/>
</dbReference>
<reference evidence="5 6" key="1">
    <citation type="submission" date="2023-10" db="EMBL/GenBank/DDBJ databases">
        <title>Draft genome sequence of Xylaria bambusicola isolate GMP-LS, the root and basal stem rot pathogen of sugarcane in Indonesia.</title>
        <authorList>
            <person name="Selvaraj P."/>
            <person name="Muralishankar V."/>
            <person name="Muruganantham S."/>
            <person name="Sp S."/>
            <person name="Haryani S."/>
            <person name="Lau K.J.X."/>
            <person name="Naqvi N.I."/>
        </authorList>
    </citation>
    <scope>NUCLEOTIDE SEQUENCE [LARGE SCALE GENOMIC DNA]</scope>
    <source>
        <strain evidence="5">GMP-LS</strain>
    </source>
</reference>
<comment type="caution">
    <text evidence="5">The sequence shown here is derived from an EMBL/GenBank/DDBJ whole genome shotgun (WGS) entry which is preliminary data.</text>
</comment>
<dbReference type="PANTHER" id="PTHR44845:SF1">
    <property type="entry name" value="L-2-AMINOADIPATE REDUCTASE"/>
    <property type="match status" value="1"/>
</dbReference>
<dbReference type="SUPFAM" id="SSF56801">
    <property type="entry name" value="Acetyl-CoA synthetase-like"/>
    <property type="match status" value="1"/>
</dbReference>
<dbReference type="AlphaFoldDB" id="A0AAN7UTE4"/>
<keyword evidence="2" id="KW-0597">Phosphoprotein</keyword>
<evidence type="ECO:0000259" key="4">
    <source>
        <dbReference type="PROSITE" id="PS50075"/>
    </source>
</evidence>
<organism evidence="5 6">
    <name type="scientific">Xylaria bambusicola</name>
    <dbReference type="NCBI Taxonomy" id="326684"/>
    <lineage>
        <taxon>Eukaryota</taxon>
        <taxon>Fungi</taxon>
        <taxon>Dikarya</taxon>
        <taxon>Ascomycota</taxon>
        <taxon>Pezizomycotina</taxon>
        <taxon>Sordariomycetes</taxon>
        <taxon>Xylariomycetidae</taxon>
        <taxon>Xylariales</taxon>
        <taxon>Xylariaceae</taxon>
        <taxon>Xylaria</taxon>
    </lineage>
</organism>
<dbReference type="Pfam" id="PF00550">
    <property type="entry name" value="PP-binding"/>
    <property type="match status" value="1"/>
</dbReference>
<dbReference type="InterPro" id="IPR010080">
    <property type="entry name" value="Thioester_reductase-like_dom"/>
</dbReference>
<dbReference type="Gene3D" id="3.40.50.720">
    <property type="entry name" value="NAD(P)-binding Rossmann-like Domain"/>
    <property type="match status" value="1"/>
</dbReference>
<dbReference type="PROSITE" id="PS50075">
    <property type="entry name" value="CARRIER"/>
    <property type="match status" value="1"/>
</dbReference>
<evidence type="ECO:0000313" key="6">
    <source>
        <dbReference type="Proteomes" id="UP001305414"/>
    </source>
</evidence>
<gene>
    <name evidence="5" type="ORF">RRF57_008357</name>
</gene>
<evidence type="ECO:0000256" key="1">
    <source>
        <dbReference type="ARBA" id="ARBA00022450"/>
    </source>
</evidence>
<evidence type="ECO:0000313" key="5">
    <source>
        <dbReference type="EMBL" id="KAK5632643.1"/>
    </source>
</evidence>
<proteinExistence type="predicted"/>
<feature type="domain" description="Carrier" evidence="4">
    <location>
        <begin position="284"/>
        <end position="362"/>
    </location>
</feature>
<dbReference type="Gene3D" id="3.40.50.12780">
    <property type="entry name" value="N-terminal domain of ligase-like"/>
    <property type="match status" value="1"/>
</dbReference>
<dbReference type="InterPro" id="IPR045851">
    <property type="entry name" value="AMP-bd_C_sf"/>
</dbReference>
<keyword evidence="1" id="KW-0596">Phosphopantetheine</keyword>
<dbReference type="PANTHER" id="PTHR44845">
    <property type="entry name" value="CARRIER DOMAIN-CONTAINING PROTEIN"/>
    <property type="match status" value="1"/>
</dbReference>